<dbReference type="AlphaFoldDB" id="A0A1X0YAP6"/>
<dbReference type="STRING" id="1969733.B5V00_04755"/>
<sequence length="80" mass="9161">MLLGGCVDSGRWVWRQVPGGEPGRDLRSDLYDCEDYADEVSTNGPPDEVVFAREFGGWGNTDVERCMAERHWRLTLDRQE</sequence>
<name>A0A1X0YAP6_9BACT</name>
<accession>A0A1X0YAP6</accession>
<dbReference type="EMBL" id="NAAD01000004">
    <property type="protein sequence ID" value="ORJ62064.1"/>
    <property type="molecule type" value="Genomic_DNA"/>
</dbReference>
<reference evidence="1 2" key="1">
    <citation type="submission" date="2017-03" db="EMBL/GenBank/DDBJ databases">
        <title>Genome sequence of Geothermobacter sp. EPR-M, Deep-Sea Iron Reducer.</title>
        <authorList>
            <person name="Tully B."/>
            <person name="Savalia P."/>
            <person name="Abuyen K."/>
            <person name="Baughan C."/>
            <person name="Romero E."/>
            <person name="Ronkowski C."/>
            <person name="Torres B."/>
            <person name="Tremblay J."/>
            <person name="Trujillo A."/>
            <person name="Tyler M."/>
            <person name="Perez-Rodriguez I."/>
            <person name="Amend J."/>
        </authorList>
    </citation>
    <scope>NUCLEOTIDE SEQUENCE [LARGE SCALE GENOMIC DNA]</scope>
    <source>
        <strain evidence="1 2">EPR-M</strain>
    </source>
</reference>
<proteinExistence type="predicted"/>
<gene>
    <name evidence="1" type="ORF">B5V00_04755</name>
</gene>
<evidence type="ECO:0000313" key="1">
    <source>
        <dbReference type="EMBL" id="ORJ62064.1"/>
    </source>
</evidence>
<comment type="caution">
    <text evidence="1">The sequence shown here is derived from an EMBL/GenBank/DDBJ whole genome shotgun (WGS) entry which is preliminary data.</text>
</comment>
<protein>
    <submittedName>
        <fullName evidence="1">Uncharacterized protein</fullName>
    </submittedName>
</protein>
<dbReference type="Proteomes" id="UP000193136">
    <property type="component" value="Unassembled WGS sequence"/>
</dbReference>
<organism evidence="1 2">
    <name type="scientific">Geothermobacter hydrogeniphilus</name>
    <dbReference type="NCBI Taxonomy" id="1969733"/>
    <lineage>
        <taxon>Bacteria</taxon>
        <taxon>Pseudomonadati</taxon>
        <taxon>Thermodesulfobacteriota</taxon>
        <taxon>Desulfuromonadia</taxon>
        <taxon>Desulfuromonadales</taxon>
        <taxon>Geothermobacteraceae</taxon>
        <taxon>Geothermobacter</taxon>
    </lineage>
</organism>
<keyword evidence="2" id="KW-1185">Reference proteome</keyword>
<evidence type="ECO:0000313" key="2">
    <source>
        <dbReference type="Proteomes" id="UP000193136"/>
    </source>
</evidence>